<dbReference type="HAMAP" id="MF_03107">
    <property type="entry name" value="3_ketoreductase"/>
    <property type="match status" value="1"/>
</dbReference>
<dbReference type="AlphaFoldDB" id="A0A8K0JS61"/>
<comment type="pathway">
    <text evidence="1">Lipid metabolism; fatty acid biosynthesis.</text>
</comment>
<reference evidence="15" key="1">
    <citation type="submission" date="2020-04" db="EMBL/GenBank/DDBJ databases">
        <title>Analysis of mating type loci in Filobasidium floriforme.</title>
        <authorList>
            <person name="Nowrousian M."/>
        </authorList>
    </citation>
    <scope>NUCLEOTIDE SEQUENCE</scope>
    <source>
        <strain evidence="15">CBS 6242</strain>
    </source>
</reference>
<evidence type="ECO:0000256" key="1">
    <source>
        <dbReference type="ARBA" id="ARBA00005194"/>
    </source>
</evidence>
<organism evidence="15 16">
    <name type="scientific">Filobasidium floriforme</name>
    <dbReference type="NCBI Taxonomy" id="5210"/>
    <lineage>
        <taxon>Eukaryota</taxon>
        <taxon>Fungi</taxon>
        <taxon>Dikarya</taxon>
        <taxon>Basidiomycota</taxon>
        <taxon>Agaricomycotina</taxon>
        <taxon>Tremellomycetes</taxon>
        <taxon>Filobasidiales</taxon>
        <taxon>Filobasidiaceae</taxon>
        <taxon>Filobasidium</taxon>
    </lineage>
</organism>
<comment type="caution">
    <text evidence="15">The sequence shown here is derived from an EMBL/GenBank/DDBJ whole genome shotgun (WGS) entry which is preliminary data.</text>
</comment>
<evidence type="ECO:0000256" key="2">
    <source>
        <dbReference type="ARBA" id="ARBA00022516"/>
    </source>
</evidence>
<keyword evidence="16" id="KW-1185">Reference proteome</keyword>
<dbReference type="CDD" id="cd05356">
    <property type="entry name" value="17beta-HSD1_like_SDR_c"/>
    <property type="match status" value="1"/>
</dbReference>
<evidence type="ECO:0000256" key="14">
    <source>
        <dbReference type="SAM" id="Phobius"/>
    </source>
</evidence>
<comment type="subcellular location">
    <subcellularLocation>
        <location evidence="12">Endoplasmic reticulum membrane</location>
        <topology evidence="12">Single-pass membrane protein</topology>
    </subcellularLocation>
</comment>
<evidence type="ECO:0000256" key="7">
    <source>
        <dbReference type="ARBA" id="ARBA00022989"/>
    </source>
</evidence>
<keyword evidence="10 12" id="KW-0472">Membrane</keyword>
<evidence type="ECO:0000256" key="8">
    <source>
        <dbReference type="ARBA" id="ARBA00023002"/>
    </source>
</evidence>
<feature type="binding site" evidence="12">
    <location>
        <position position="228"/>
    </location>
    <ligand>
        <name>substrate</name>
    </ligand>
</feature>
<dbReference type="UniPathway" id="UPA00094"/>
<protein>
    <recommendedName>
        <fullName evidence="12">Very-long-chain 3-oxoacyl-CoA reductase</fullName>
        <ecNumber evidence="12">1.1.1.330</ecNumber>
    </recommendedName>
    <alternativeName>
        <fullName evidence="12">3-ketoacyl-CoA reductase</fullName>
        <shortName evidence="12">3-ketoreductase</shortName>
        <shortName evidence="12">KAR</shortName>
    </alternativeName>
    <alternativeName>
        <fullName evidence="12">Microsomal beta-keto-reductase</fullName>
    </alternativeName>
</protein>
<evidence type="ECO:0000256" key="6">
    <source>
        <dbReference type="ARBA" id="ARBA00022857"/>
    </source>
</evidence>
<dbReference type="GO" id="GO:0030497">
    <property type="term" value="P:fatty acid elongation"/>
    <property type="evidence" value="ECO:0007669"/>
    <property type="project" value="UniProtKB-UniRule"/>
</dbReference>
<keyword evidence="6 12" id="KW-0521">NADP</keyword>
<dbReference type="PRINTS" id="PR00080">
    <property type="entry name" value="SDRFAMILY"/>
</dbReference>
<dbReference type="EMBL" id="JABELV010000012">
    <property type="protein sequence ID" value="KAG7571037.1"/>
    <property type="molecule type" value="Genomic_DNA"/>
</dbReference>
<dbReference type="PANTHER" id="PTHR43086:SF2">
    <property type="entry name" value="HYDROXYSTEROID DEHYDROGENASE-LIKE PROTEIN 1"/>
    <property type="match status" value="1"/>
</dbReference>
<dbReference type="GO" id="GO:0045703">
    <property type="term" value="F:ketoreductase activity"/>
    <property type="evidence" value="ECO:0007669"/>
    <property type="project" value="UniProtKB-UniRule"/>
</dbReference>
<keyword evidence="3 12" id="KW-0812">Transmembrane</keyword>
<evidence type="ECO:0000256" key="4">
    <source>
        <dbReference type="ARBA" id="ARBA00022824"/>
    </source>
</evidence>
<dbReference type="InterPro" id="IPR020904">
    <property type="entry name" value="Sc_DH/Rdtase_CS"/>
</dbReference>
<feature type="active site" description="Proton acceptor" evidence="12">
    <location>
        <position position="241"/>
    </location>
</feature>
<evidence type="ECO:0000256" key="9">
    <source>
        <dbReference type="ARBA" id="ARBA00023098"/>
    </source>
</evidence>
<keyword evidence="4 12" id="KW-0256">Endoplasmic reticulum</keyword>
<dbReference type="InterPro" id="IPR036291">
    <property type="entry name" value="NAD(P)-bd_dom_sf"/>
</dbReference>
<dbReference type="InterPro" id="IPR002347">
    <property type="entry name" value="SDR_fam"/>
</dbReference>
<evidence type="ECO:0000256" key="3">
    <source>
        <dbReference type="ARBA" id="ARBA00022692"/>
    </source>
</evidence>
<name>A0A8K0JS61_9TREE</name>
<dbReference type="PRINTS" id="PR00081">
    <property type="entry name" value="GDHRDH"/>
</dbReference>
<dbReference type="SUPFAM" id="SSF51735">
    <property type="entry name" value="NAD(P)-binding Rossmann-fold domains"/>
    <property type="match status" value="1"/>
</dbReference>
<dbReference type="GO" id="GO:0005789">
    <property type="term" value="C:endoplasmic reticulum membrane"/>
    <property type="evidence" value="ECO:0007669"/>
    <property type="project" value="UniProtKB-SubCell"/>
</dbReference>
<dbReference type="EC" id="1.1.1.330" evidence="12"/>
<evidence type="ECO:0000256" key="12">
    <source>
        <dbReference type="HAMAP-Rule" id="MF_03107"/>
    </source>
</evidence>
<evidence type="ECO:0000313" key="16">
    <source>
        <dbReference type="Proteomes" id="UP000812966"/>
    </source>
</evidence>
<evidence type="ECO:0000256" key="13">
    <source>
        <dbReference type="RuleBase" id="RU000363"/>
    </source>
</evidence>
<dbReference type="PIRSF" id="PIRSF000126">
    <property type="entry name" value="11-beta-HSD1"/>
    <property type="match status" value="1"/>
</dbReference>
<keyword evidence="7 12" id="KW-1133">Transmembrane helix</keyword>
<evidence type="ECO:0000256" key="5">
    <source>
        <dbReference type="ARBA" id="ARBA00022832"/>
    </source>
</evidence>
<dbReference type="InterPro" id="IPR027533">
    <property type="entry name" value="3_ketoreductase_fungal"/>
</dbReference>
<dbReference type="Proteomes" id="UP000812966">
    <property type="component" value="Unassembled WGS sequence"/>
</dbReference>
<evidence type="ECO:0000256" key="11">
    <source>
        <dbReference type="ARBA" id="ARBA00023160"/>
    </source>
</evidence>
<evidence type="ECO:0000313" key="15">
    <source>
        <dbReference type="EMBL" id="KAG7571037.1"/>
    </source>
</evidence>
<keyword evidence="8 12" id="KW-0560">Oxidoreductase</keyword>
<sequence>MVAEPFVAAHSAHARDAVAHHIIHIFGKPIVMDVPISAVILSLIGAVALGKLVVSILVFLAETFLFTGESLKTFGAKQNRWAVITGCTSGIGEAFAKQLARAGFNVCLIGRNEESLRKLEQEISAKSPLVQTTVIPIDLSHPTPETFSAYSKWIAQPEVQVGVLVNNAGVSHSMPVSFAETTLEEMDNILQVNIHATLLLTRLTLPRLLTKKSTPGPKLKSLILNIGSFGGTVPSPLLATYSASKAFLATWNKALGEEVKKDGVVVRLVLPGFVVSKMSKIRRPSMMVPTPQTFVSSTLKSIGLNRGAQSRVYESTPYWTHAAMDYIVGFVPESITVWYNLRLHKDIRARALKKQQRDKLKSQ</sequence>
<dbReference type="Pfam" id="PF00106">
    <property type="entry name" value="adh_short"/>
    <property type="match status" value="1"/>
</dbReference>
<keyword evidence="11 12" id="KW-0275">Fatty acid biosynthesis</keyword>
<keyword evidence="9 12" id="KW-0443">Lipid metabolism</keyword>
<comment type="catalytic activity">
    <reaction evidence="12">
        <text>a very-long-chain (3R)-3-hydroxyacyl-CoA + NADP(+) = a very-long-chain 3-oxoacyl-CoA + NADPH + H(+)</text>
        <dbReference type="Rhea" id="RHEA:48680"/>
        <dbReference type="ChEBI" id="CHEBI:15378"/>
        <dbReference type="ChEBI" id="CHEBI:57783"/>
        <dbReference type="ChEBI" id="CHEBI:58349"/>
        <dbReference type="ChEBI" id="CHEBI:85440"/>
        <dbReference type="ChEBI" id="CHEBI:90725"/>
        <dbReference type="EC" id="1.1.1.330"/>
    </reaction>
</comment>
<dbReference type="Gene3D" id="3.40.50.720">
    <property type="entry name" value="NAD(P)-binding Rossmann-like Domain"/>
    <property type="match status" value="1"/>
</dbReference>
<accession>A0A8K0JS61</accession>
<gene>
    <name evidence="15" type="ORF">FFLO_01001</name>
</gene>
<comment type="function">
    <text evidence="12">Component of the microsomal membrane bound fatty acid elongation system, which produces the 26-carbon very long-chain fatty acids (VLCFA) from palmitate. Catalyzes the reduction of the 3-ketoacyl-CoA intermediate that is formed in each cycle of fatty acid elongation. VLCFAs serve as precursors for ceramide and sphingolipids.</text>
</comment>
<keyword evidence="5 12" id="KW-0276">Fatty acid metabolism</keyword>
<keyword evidence="2 12" id="KW-0444">Lipid biosynthesis</keyword>
<dbReference type="GO" id="GO:0141040">
    <property type="term" value="F:very-long-chain 3-oxoacyl-CoA reductase activity"/>
    <property type="evidence" value="ECO:0007669"/>
    <property type="project" value="UniProtKB-EC"/>
</dbReference>
<dbReference type="PROSITE" id="PS00061">
    <property type="entry name" value="ADH_SHORT"/>
    <property type="match status" value="1"/>
</dbReference>
<comment type="similarity">
    <text evidence="12 13">Belongs to the short-chain dehydrogenases/reductases (SDR) family.</text>
</comment>
<proteinExistence type="inferred from homology"/>
<dbReference type="PANTHER" id="PTHR43086">
    <property type="entry name" value="VERY-LONG-CHAIN 3-OXOOACYL-COA REDUCTASE"/>
    <property type="match status" value="1"/>
</dbReference>
<evidence type="ECO:0000256" key="10">
    <source>
        <dbReference type="ARBA" id="ARBA00023136"/>
    </source>
</evidence>
<feature type="transmembrane region" description="Helical" evidence="14">
    <location>
        <begin position="36"/>
        <end position="61"/>
    </location>
</feature>